<accession>A0A1M2VW40</accession>
<comment type="caution">
    <text evidence="1">The sequence shown here is derived from an EMBL/GenBank/DDBJ whole genome shotgun (WGS) entry which is preliminary data.</text>
</comment>
<gene>
    <name evidence="1" type="ORF">TRAPUB_11740</name>
</gene>
<evidence type="ECO:0000313" key="2">
    <source>
        <dbReference type="Proteomes" id="UP000184267"/>
    </source>
</evidence>
<dbReference type="EMBL" id="MNAD01000584">
    <property type="protein sequence ID" value="OJT11752.1"/>
    <property type="molecule type" value="Genomic_DNA"/>
</dbReference>
<proteinExistence type="predicted"/>
<dbReference type="Proteomes" id="UP000184267">
    <property type="component" value="Unassembled WGS sequence"/>
</dbReference>
<name>A0A1M2VW40_TRAPU</name>
<evidence type="ECO:0000313" key="1">
    <source>
        <dbReference type="EMBL" id="OJT11752.1"/>
    </source>
</evidence>
<organism evidence="1 2">
    <name type="scientific">Trametes pubescens</name>
    <name type="common">White-rot fungus</name>
    <dbReference type="NCBI Taxonomy" id="154538"/>
    <lineage>
        <taxon>Eukaryota</taxon>
        <taxon>Fungi</taxon>
        <taxon>Dikarya</taxon>
        <taxon>Basidiomycota</taxon>
        <taxon>Agaricomycotina</taxon>
        <taxon>Agaricomycetes</taxon>
        <taxon>Polyporales</taxon>
        <taxon>Polyporaceae</taxon>
        <taxon>Trametes</taxon>
    </lineage>
</organism>
<reference evidence="1 2" key="1">
    <citation type="submission" date="2016-10" db="EMBL/GenBank/DDBJ databases">
        <title>Genome sequence of the basidiomycete white-rot fungus Trametes pubescens.</title>
        <authorList>
            <person name="Makela M.R."/>
            <person name="Granchi Z."/>
            <person name="Peng M."/>
            <person name="De Vries R.P."/>
            <person name="Grigoriev I."/>
            <person name="Riley R."/>
            <person name="Hilden K."/>
        </authorList>
    </citation>
    <scope>NUCLEOTIDE SEQUENCE [LARGE SCALE GENOMIC DNA]</scope>
    <source>
        <strain evidence="1 2">FBCC735</strain>
    </source>
</reference>
<sequence>MVKTLAAFAHAHPHLSRLAVPSLDLDALPCRRAAPRAPPSAHRHRTLDAGKLLADLDLVNVVPQMRGGCGAARGV</sequence>
<dbReference type="AlphaFoldDB" id="A0A1M2VW40"/>
<keyword evidence="2" id="KW-1185">Reference proteome</keyword>
<protein>
    <submittedName>
        <fullName evidence="1">Uncharacterized protein</fullName>
    </submittedName>
</protein>